<name>A0ABY2WU05_9RHOB</name>
<proteinExistence type="predicted"/>
<dbReference type="RefSeq" id="WP_138843969.1">
    <property type="nucleotide sequence ID" value="NZ_VCPD01000006.1"/>
</dbReference>
<keyword evidence="2" id="KW-1185">Reference proteome</keyword>
<evidence type="ECO:0000313" key="2">
    <source>
        <dbReference type="Proteomes" id="UP001193035"/>
    </source>
</evidence>
<dbReference type="Proteomes" id="UP001193035">
    <property type="component" value="Unassembled WGS sequence"/>
</dbReference>
<sequence>MEIGCPAIAATASLSSTGAEFPQGIRGCELNDDGAGVFPKSREPDFVKSKIGMLDKKQSENGIRPRNYRRPMNKIEGYEMKTMTAFKLAAFGFSSLGLVACVEDTGGSSGPSVAEQACLRDVTRVTNNPDVVLLSSSYSEAGTEVIAGVGEQRAQWRCIGYSDGTTGGIESLVNEGTL</sequence>
<dbReference type="EMBL" id="VCPD01000006">
    <property type="protein sequence ID" value="TMV05493.1"/>
    <property type="molecule type" value="Genomic_DNA"/>
</dbReference>
<comment type="caution">
    <text evidence="1">The sequence shown here is derived from an EMBL/GenBank/DDBJ whole genome shotgun (WGS) entry which is preliminary data.</text>
</comment>
<organism evidence="1 2">
    <name type="scientific">Ruegeria sediminis</name>
    <dbReference type="NCBI Taxonomy" id="2583820"/>
    <lineage>
        <taxon>Bacteria</taxon>
        <taxon>Pseudomonadati</taxon>
        <taxon>Pseudomonadota</taxon>
        <taxon>Alphaproteobacteria</taxon>
        <taxon>Rhodobacterales</taxon>
        <taxon>Roseobacteraceae</taxon>
        <taxon>Ruegeria</taxon>
    </lineage>
</organism>
<accession>A0ABY2WU05</accession>
<evidence type="ECO:0000313" key="1">
    <source>
        <dbReference type="EMBL" id="TMV05493.1"/>
    </source>
</evidence>
<reference evidence="1 2" key="1">
    <citation type="submission" date="2019-05" db="EMBL/GenBank/DDBJ databases">
        <title>Ruegeria sp. nov., isolated from tidal flat.</title>
        <authorList>
            <person name="Kim W."/>
        </authorList>
    </citation>
    <scope>NUCLEOTIDE SEQUENCE [LARGE SCALE GENOMIC DNA]</scope>
    <source>
        <strain evidence="1 2">CAU 1488</strain>
    </source>
</reference>
<gene>
    <name evidence="1" type="ORF">FGK63_15715</name>
</gene>
<protein>
    <submittedName>
        <fullName evidence="1">Uncharacterized protein</fullName>
    </submittedName>
</protein>